<dbReference type="NCBIfam" id="TIGR04111">
    <property type="entry name" value="BcepMu_gp16"/>
    <property type="match status" value="1"/>
</dbReference>
<proteinExistence type="predicted"/>
<organism evidence="1 2">
    <name type="scientific">Massilia frigida</name>
    <dbReference type="NCBI Taxonomy" id="2609281"/>
    <lineage>
        <taxon>Bacteria</taxon>
        <taxon>Pseudomonadati</taxon>
        <taxon>Pseudomonadota</taxon>
        <taxon>Betaproteobacteria</taxon>
        <taxon>Burkholderiales</taxon>
        <taxon>Oxalobacteraceae</taxon>
        <taxon>Telluria group</taxon>
        <taxon>Massilia</taxon>
    </lineage>
</organism>
<dbReference type="Proteomes" id="UP000621455">
    <property type="component" value="Unassembled WGS sequence"/>
</dbReference>
<name>A0ABX0NIZ2_9BURK</name>
<evidence type="ECO:0000313" key="2">
    <source>
        <dbReference type="Proteomes" id="UP000621455"/>
    </source>
</evidence>
<comment type="caution">
    <text evidence="1">The sequence shown here is derived from an EMBL/GenBank/DDBJ whole genome shotgun (WGS) entry which is preliminary data.</text>
</comment>
<sequence length="82" mass="8963">MAPSQTARDAVKRRFYNEGITVTDWARANDFDVNLVYGVLSGRSRAQRGESHRIAIALGLKQNEEAGGLEQLINPTTGGKMS</sequence>
<dbReference type="EMBL" id="WHJG01000057">
    <property type="protein sequence ID" value="NHZ83614.1"/>
    <property type="molecule type" value="Genomic_DNA"/>
</dbReference>
<dbReference type="InterPro" id="IPR026365">
    <property type="entry name" value="BcepMu_gp16"/>
</dbReference>
<evidence type="ECO:0000313" key="1">
    <source>
        <dbReference type="EMBL" id="NHZ83614.1"/>
    </source>
</evidence>
<protein>
    <submittedName>
        <fullName evidence="1">DNA-binding protein</fullName>
    </submittedName>
</protein>
<gene>
    <name evidence="1" type="ORF">F2P44_30745</name>
</gene>
<reference evidence="1 2" key="1">
    <citation type="submission" date="2019-10" db="EMBL/GenBank/DDBJ databases">
        <title>Taxonomy of Antarctic Massilia spp.: description of Massilia rubra sp. nov., Massilia aquatica sp. nov., Massilia mucilaginosa sp. nov., Massilia frigida sp. nov. isolated from streams, lakes and regoliths.</title>
        <authorList>
            <person name="Holochova P."/>
            <person name="Sedlacek I."/>
            <person name="Kralova S."/>
            <person name="Maslanova I."/>
            <person name="Busse H.-J."/>
            <person name="Stankova E."/>
            <person name="Vrbovska V."/>
            <person name="Kovarovic V."/>
            <person name="Bartak M."/>
            <person name="Svec P."/>
            <person name="Pantucek R."/>
        </authorList>
    </citation>
    <scope>NUCLEOTIDE SEQUENCE [LARGE SCALE GENOMIC DNA]</scope>
    <source>
        <strain evidence="1 2">CCM 8695</strain>
    </source>
</reference>
<keyword evidence="2" id="KW-1185">Reference proteome</keyword>
<dbReference type="GO" id="GO:0003677">
    <property type="term" value="F:DNA binding"/>
    <property type="evidence" value="ECO:0007669"/>
    <property type="project" value="UniProtKB-KW"/>
</dbReference>
<keyword evidence="1" id="KW-0238">DNA-binding</keyword>
<accession>A0ABX0NIZ2</accession>
<dbReference type="RefSeq" id="WP_167093469.1">
    <property type="nucleotide sequence ID" value="NZ_WHJG01000057.1"/>
</dbReference>